<dbReference type="EMBL" id="RSCM01000014">
    <property type="protein sequence ID" value="RUS94338.1"/>
    <property type="molecule type" value="Genomic_DNA"/>
</dbReference>
<dbReference type="Proteomes" id="UP000276103">
    <property type="component" value="Unassembled WGS sequence"/>
</dbReference>
<reference evidence="2 3" key="1">
    <citation type="journal article" date="2019" name="Genome Biol. Evol.">
        <title>Day and night: Metabolic profiles and evolutionary relationships of six axenic non-marine cyanobacteria.</title>
        <authorList>
            <person name="Will S.E."/>
            <person name="Henke P."/>
            <person name="Boedeker C."/>
            <person name="Huang S."/>
            <person name="Brinkmann H."/>
            <person name="Rohde M."/>
            <person name="Jarek M."/>
            <person name="Friedl T."/>
            <person name="Seufert S."/>
            <person name="Schumacher M."/>
            <person name="Overmann J."/>
            <person name="Neumann-Schaal M."/>
            <person name="Petersen J."/>
        </authorList>
    </citation>
    <scope>NUCLEOTIDE SEQUENCE [LARGE SCALE GENOMIC DNA]</scope>
    <source>
        <strain evidence="2 3">SAG 1403-4b</strain>
    </source>
</reference>
<proteinExistence type="predicted"/>
<evidence type="ECO:0000313" key="2">
    <source>
        <dbReference type="EMBL" id="RUS94338.1"/>
    </source>
</evidence>
<keyword evidence="1" id="KW-0472">Membrane</keyword>
<evidence type="ECO:0000256" key="1">
    <source>
        <dbReference type="SAM" id="Phobius"/>
    </source>
</evidence>
<sequence>MSFILAIIATIFVRYGTPLERYSYGLNYFKDYQRPQFGLSASHAISFIFVVIAFILLSLGLRLQTFPAREIKWPNIKTIIFTLAGLVGLLLVPSVLSLVSLFCLFLAIISWTGIPTIGIGIVLIFMASRSFSSVKGKCVLIYLVVIAHILIPWIYPELLADKYKLGFDSGFAEAVETNIDISSIHNWMAEQNCLKIETYKGDEGYNNLPNFIRSINPSSVRFTSSCGNDKVAHLILDYPSTWIDPFGLAIVYPPISSEQLIREGYEGSPINDDCSCYIHSPSK</sequence>
<keyword evidence="3" id="KW-1185">Reference proteome</keyword>
<accession>A0A433UKG4</accession>
<keyword evidence="1" id="KW-1133">Transmembrane helix</keyword>
<feature type="transmembrane region" description="Helical" evidence="1">
    <location>
        <begin position="73"/>
        <end position="92"/>
    </location>
</feature>
<organism evidence="2 3">
    <name type="scientific">Trichormus variabilis SAG 1403-4b</name>
    <dbReference type="NCBI Taxonomy" id="447716"/>
    <lineage>
        <taxon>Bacteria</taxon>
        <taxon>Bacillati</taxon>
        <taxon>Cyanobacteriota</taxon>
        <taxon>Cyanophyceae</taxon>
        <taxon>Nostocales</taxon>
        <taxon>Nostocaceae</taxon>
        <taxon>Trichormus</taxon>
    </lineage>
</organism>
<gene>
    <name evidence="2" type="ORF">DSM107003_38710</name>
</gene>
<evidence type="ECO:0000313" key="3">
    <source>
        <dbReference type="Proteomes" id="UP000276103"/>
    </source>
</evidence>
<feature type="transmembrane region" description="Helical" evidence="1">
    <location>
        <begin position="138"/>
        <end position="155"/>
    </location>
</feature>
<protein>
    <submittedName>
        <fullName evidence="2">Uncharacterized protein</fullName>
    </submittedName>
</protein>
<feature type="transmembrane region" description="Helical" evidence="1">
    <location>
        <begin position="98"/>
        <end position="126"/>
    </location>
</feature>
<feature type="transmembrane region" description="Helical" evidence="1">
    <location>
        <begin position="40"/>
        <end position="61"/>
    </location>
</feature>
<keyword evidence="1" id="KW-0812">Transmembrane</keyword>
<name>A0A433UKG4_ANAVA</name>
<dbReference type="AlphaFoldDB" id="A0A433UKG4"/>
<comment type="caution">
    <text evidence="2">The sequence shown here is derived from an EMBL/GenBank/DDBJ whole genome shotgun (WGS) entry which is preliminary data.</text>
</comment>